<evidence type="ECO:0000256" key="2">
    <source>
        <dbReference type="SAM" id="Phobius"/>
    </source>
</evidence>
<dbReference type="RefSeq" id="WP_161348012.1">
    <property type="nucleotide sequence ID" value="NZ_BMGW01000011.1"/>
</dbReference>
<keyword evidence="2" id="KW-0812">Transmembrane</keyword>
<keyword evidence="2" id="KW-1133">Transmembrane helix</keyword>
<keyword evidence="4" id="KW-1185">Reference proteome</keyword>
<dbReference type="EMBL" id="WWNR01000011">
    <property type="protein sequence ID" value="MZQ90627.1"/>
    <property type="molecule type" value="Genomic_DNA"/>
</dbReference>
<dbReference type="Proteomes" id="UP000477083">
    <property type="component" value="Unassembled WGS sequence"/>
</dbReference>
<evidence type="ECO:0000256" key="1">
    <source>
        <dbReference type="SAM" id="MobiDB-lite"/>
    </source>
</evidence>
<keyword evidence="2" id="KW-0472">Membrane</keyword>
<gene>
    <name evidence="3" type="ORF">GS660_16145</name>
</gene>
<name>A0A6L8VJT3_9RHOB</name>
<proteinExistence type="predicted"/>
<comment type="caution">
    <text evidence="3">The sequence shown here is derived from an EMBL/GenBank/DDBJ whole genome shotgun (WGS) entry which is preliminary data.</text>
</comment>
<organism evidence="3 4">
    <name type="scientific">Frigidibacter albus</name>
    <dbReference type="NCBI Taxonomy" id="1465486"/>
    <lineage>
        <taxon>Bacteria</taxon>
        <taxon>Pseudomonadati</taxon>
        <taxon>Pseudomonadota</taxon>
        <taxon>Alphaproteobacteria</taxon>
        <taxon>Rhodobacterales</taxon>
        <taxon>Paracoccaceae</taxon>
        <taxon>Frigidibacter</taxon>
    </lineage>
</organism>
<protein>
    <submittedName>
        <fullName evidence="3">Uncharacterized protein</fullName>
    </submittedName>
</protein>
<accession>A0A6L8VJT3</accession>
<feature type="transmembrane region" description="Helical" evidence="2">
    <location>
        <begin position="31"/>
        <end position="51"/>
    </location>
</feature>
<dbReference type="AlphaFoldDB" id="A0A6L8VJT3"/>
<feature type="region of interest" description="Disordered" evidence="1">
    <location>
        <begin position="1"/>
        <end position="23"/>
    </location>
</feature>
<evidence type="ECO:0000313" key="4">
    <source>
        <dbReference type="Proteomes" id="UP000477083"/>
    </source>
</evidence>
<evidence type="ECO:0000313" key="3">
    <source>
        <dbReference type="EMBL" id="MZQ90627.1"/>
    </source>
</evidence>
<sequence length="53" mass="5705">MSPLPEANGQPPEKTPPIGQPLSRAEKRRTLLHWLLTTAVMSGLILVGTLLSS</sequence>
<reference evidence="3 4" key="1">
    <citation type="submission" date="2020-01" db="EMBL/GenBank/DDBJ databases">
        <title>Frigidibacter albus SP32T (=CGMCC 1.13995T).</title>
        <authorList>
            <person name="Liao X."/>
        </authorList>
    </citation>
    <scope>NUCLEOTIDE SEQUENCE [LARGE SCALE GENOMIC DNA]</scope>
    <source>
        <strain evidence="3 4">SP32</strain>
    </source>
</reference>